<evidence type="ECO:0000313" key="2">
    <source>
        <dbReference type="EMBL" id="ELQ35734.1"/>
    </source>
</evidence>
<dbReference type="SUPFAM" id="SSF52047">
    <property type="entry name" value="RNI-like"/>
    <property type="match status" value="1"/>
</dbReference>
<gene>
    <name evidence="2" type="ORF">OOU_Y34scaffold00692g37</name>
</gene>
<evidence type="ECO:0000256" key="1">
    <source>
        <dbReference type="SAM" id="MobiDB-lite"/>
    </source>
</evidence>
<sequence>MGLLSPRGLPWSKEPPKPKAHIQAFIRQNESQERLDKPPAPARSYSSPSRQPQWPERSTAPMPSHQTTRWTNARPSAKRADTEPLPMLPPRPSNSRPGEGPKFGFLGKVCPSLCRKHRIPDYAEVLTRTVIRCPFDFLGSVYAFLDRQSSPVHPVMSCHATVLCPSRIADFKKFQPDGSPLAAPSDHALMTINECTPHNTQILRAVAADGTSKASHRPGSVRQALRRAAGRSGYRRAMGHRARMRRSYTIFAASAVVATCLFSSVLAAECDRSLKFETQADVDKANCSSITGDVVIPATATGVITFDDLLNIQGDLRVDACQGNGCALVGISSRNLTRVDGRLYMEGVPSLQSVKLPGLRKVRGDLYLLDLPSLNELNLVSINNVGSFHLVNAPKLLQAKIGVARGISTDPDVGLKNITGEATGAGEAEVEVRNVGLSNLNGLIDFWDAKKLTIENLPNLHRQTFRVRNVEEMRVIGNDNMTLYFWEQDMMEGTPGPNITRLHVSGIRHISPCLHPVVHEFVADNNPRLEYLHFNFEKLARLDVHDNPNLKKMVSWAKLNRFWKDIHIHDNPQLRLSQFPERAPDDNLTAYDCPAFYNAFRDQWAWFPNVFNNVVISADIDNSFFNATWTSLYLDSSGPGTIKPKVMDAFVVNSSNDTFNCQDLNLLRTEKGAFPGTYSCQGETPPAGLGVSLEAPMRVALVSAAIIGALLL</sequence>
<feature type="compositionally biased region" description="Low complexity" evidence="1">
    <location>
        <begin position="42"/>
        <end position="55"/>
    </location>
</feature>
<accession>A0AA97PIE2</accession>
<feature type="region of interest" description="Disordered" evidence="1">
    <location>
        <begin position="1"/>
        <end position="100"/>
    </location>
</feature>
<protein>
    <submittedName>
        <fullName evidence="2">Uncharacterized protein</fullName>
    </submittedName>
</protein>
<reference evidence="2" key="1">
    <citation type="journal article" date="2012" name="PLoS Genet.">
        <title>Comparative analysis of the genomes of two field isolates of the rice blast fungus Magnaporthe oryzae.</title>
        <authorList>
            <person name="Xue M."/>
            <person name="Yang J."/>
            <person name="Li Z."/>
            <person name="Hu S."/>
            <person name="Yao N."/>
            <person name="Dean R.A."/>
            <person name="Zhao W."/>
            <person name="Shen M."/>
            <person name="Zhang H."/>
            <person name="Li C."/>
            <person name="Liu L."/>
            <person name="Cao L."/>
            <person name="Xu X."/>
            <person name="Xing Y."/>
            <person name="Hsiang T."/>
            <person name="Zhang Z."/>
            <person name="Xu J.R."/>
            <person name="Peng Y.L."/>
        </authorList>
    </citation>
    <scope>NUCLEOTIDE SEQUENCE</scope>
    <source>
        <strain evidence="2">Y34</strain>
    </source>
</reference>
<feature type="compositionally biased region" description="Polar residues" evidence="1">
    <location>
        <begin position="64"/>
        <end position="74"/>
    </location>
</feature>
<dbReference type="SUPFAM" id="SSF52058">
    <property type="entry name" value="L domain-like"/>
    <property type="match status" value="1"/>
</dbReference>
<organism evidence="2">
    <name type="scientific">Pyricularia oryzae (strain Y34)</name>
    <name type="common">Rice blast fungus</name>
    <name type="synonym">Magnaporthe oryzae</name>
    <dbReference type="NCBI Taxonomy" id="1143189"/>
    <lineage>
        <taxon>Eukaryota</taxon>
        <taxon>Fungi</taxon>
        <taxon>Dikarya</taxon>
        <taxon>Ascomycota</taxon>
        <taxon>Pezizomycotina</taxon>
        <taxon>Sordariomycetes</taxon>
        <taxon>Sordariomycetidae</taxon>
        <taxon>Magnaporthales</taxon>
        <taxon>Pyriculariaceae</taxon>
        <taxon>Pyricularia</taxon>
    </lineage>
</organism>
<proteinExistence type="predicted"/>
<dbReference type="AlphaFoldDB" id="A0AA97PIE2"/>
<dbReference type="Proteomes" id="UP000011086">
    <property type="component" value="Unassembled WGS sequence"/>
</dbReference>
<dbReference type="EMBL" id="JH793314">
    <property type="protein sequence ID" value="ELQ35734.1"/>
    <property type="molecule type" value="Genomic_DNA"/>
</dbReference>
<name>A0AA97PIE2_PYRO3</name>